<reference evidence="17 18" key="2">
    <citation type="submission" date="2011-04" db="EMBL/GenBank/DDBJ databases">
        <title>Complete sequence of chromosome of Alicycliphilus denitrificans K601.</title>
        <authorList>
            <consortium name="US DOE Joint Genome Institute"/>
            <person name="Lucas S."/>
            <person name="Han J."/>
            <person name="Lapidus A."/>
            <person name="Cheng J.-F."/>
            <person name="Goodwin L."/>
            <person name="Pitluck S."/>
            <person name="Peters L."/>
            <person name="Zeytun A."/>
            <person name="Detter J.C."/>
            <person name="Han C."/>
            <person name="Tapia R."/>
            <person name="Land M."/>
            <person name="Hauser L."/>
            <person name="Kyrpides N."/>
            <person name="Ivanova N."/>
            <person name="Mikhailova N."/>
            <person name="Pagani I."/>
            <person name="Oosterkamp M."/>
            <person name="Pieper D."/>
            <person name="van Berkel W."/>
            <person name="Langenhoff A."/>
            <person name="Smidt H."/>
            <person name="Stams A."/>
            <person name="Woyke T."/>
        </authorList>
    </citation>
    <scope>NUCLEOTIDE SEQUENCE [LARGE SCALE GENOMIC DNA]</scope>
    <source>
        <strain evidence="18">DSM 14773 / CIP 107495 / K601</strain>
    </source>
</reference>
<evidence type="ECO:0000256" key="6">
    <source>
        <dbReference type="ARBA" id="ARBA00023002"/>
    </source>
</evidence>
<dbReference type="GO" id="GO:0070403">
    <property type="term" value="F:NAD+ binding"/>
    <property type="evidence" value="ECO:0007669"/>
    <property type="project" value="InterPro"/>
</dbReference>
<dbReference type="OrthoDB" id="5287258at2"/>
<dbReference type="GO" id="GO:0008692">
    <property type="term" value="F:3-hydroxybutyryl-CoA epimerase activity"/>
    <property type="evidence" value="ECO:0007669"/>
    <property type="project" value="UniProtKB-EC"/>
</dbReference>
<evidence type="ECO:0000259" key="16">
    <source>
        <dbReference type="Pfam" id="PF02737"/>
    </source>
</evidence>
<feature type="domain" description="3-hydroxyacyl-CoA dehydrogenase NAD binding" evidence="16">
    <location>
        <begin position="300"/>
        <end position="476"/>
    </location>
</feature>
<dbReference type="FunFam" id="1.10.1040.50:FF:000006">
    <property type="entry name" value="Peroxisomal bifunctional enzyme"/>
    <property type="match status" value="1"/>
</dbReference>
<evidence type="ECO:0000256" key="12">
    <source>
        <dbReference type="ARBA" id="ARBA00023268"/>
    </source>
</evidence>
<evidence type="ECO:0000313" key="17">
    <source>
        <dbReference type="EMBL" id="AEB86645.1"/>
    </source>
</evidence>
<keyword evidence="11" id="KW-0456">Lyase</keyword>
<dbReference type="RefSeq" id="WP_013723124.1">
    <property type="nucleotide sequence ID" value="NC_015422.1"/>
</dbReference>
<dbReference type="Pfam" id="PF00378">
    <property type="entry name" value="ECH_1"/>
    <property type="match status" value="1"/>
</dbReference>
<dbReference type="Gene3D" id="3.90.226.10">
    <property type="entry name" value="2-enoyl-CoA Hydratase, Chain A, domain 1"/>
    <property type="match status" value="1"/>
</dbReference>
<keyword evidence="7" id="KW-0520">NAD</keyword>
<dbReference type="PROSITE" id="PS00166">
    <property type="entry name" value="ENOYL_COA_HYDRATASE"/>
    <property type="match status" value="1"/>
</dbReference>
<dbReference type="FunFam" id="3.40.50.720:FF:000009">
    <property type="entry name" value="Fatty oxidation complex, alpha subunit"/>
    <property type="match status" value="1"/>
</dbReference>
<evidence type="ECO:0000256" key="3">
    <source>
        <dbReference type="ARBA" id="ARBA00008750"/>
    </source>
</evidence>
<organism evidence="17 18">
    <name type="scientific">Alicycliphilus denitrificans (strain DSM 14773 / CIP 107495 / K601)</name>
    <dbReference type="NCBI Taxonomy" id="596154"/>
    <lineage>
        <taxon>Bacteria</taxon>
        <taxon>Pseudomonadati</taxon>
        <taxon>Pseudomonadota</taxon>
        <taxon>Betaproteobacteria</taxon>
        <taxon>Burkholderiales</taxon>
        <taxon>Comamonadaceae</taxon>
        <taxon>Alicycliphilus</taxon>
    </lineage>
</organism>
<evidence type="ECO:0000256" key="9">
    <source>
        <dbReference type="ARBA" id="ARBA00023140"/>
    </source>
</evidence>
<sequence>MTKLVHVERCDGIAIVRIQNSPVNALSAQVRGDLYNALQSLSKEEAIVGIVLAGSGRGFSGGADIGEFGGPAGSFRAGEDPARVTALIEEIDKPVVAAIHGFALGGGLELAMGCHARVASAQARLGLPEISLGVIPGAGGTQRLPRLVGVSKALEMMLSGRPINGKEAALIGLVELVVDDDPVSSAIRLIKNRQAGDGVGHATRFMQVPGAGKDNQAEIEKARSRATSMGAKSKAALKVIECVAASVGQSFDEGMALEREAFSQCLESPESAALRHVFFAERAAGKLDTPGASGVGKISTVGVVGGGTMGRGIAMSFANAGIPVRLLELTEQKANTAVEAIRLEYQRQMDRGKLKAAEAAGRSALIQAARNEGEIGLCDLVVEAVFEDMQIKLEMAQRLGRACRDGAIIASNTSTLDIDRLAQASGRPADFVGLHFFSPANIMRLVEVVRGKGTSANTLATVVEVVKRIAKVPVITGVCWGFVGNRMLEPYLREVESLLLEGASPSQIDHAIEGFGMAMGPCRMMDLAGVDVVAKVVEEQAKEGRLPEDPLYRIVSRHLASVGRHGQKTGEGFYRYEGRVAADDVDTHSLVQAMAARHDVKQRQDISSEEIVERCMLPLINEGYRLLAEGIASRSSDIDVVWLTGYGFPQALGGPMYHGERLGAAHLLKRLSHYGSTQGNIWNYWTPAAMLAAHAGGNP</sequence>
<dbReference type="STRING" id="596154.Alide2_4335"/>
<dbReference type="Pfam" id="PF02737">
    <property type="entry name" value="3HCDH_N"/>
    <property type="match status" value="1"/>
</dbReference>
<dbReference type="SUPFAM" id="SSF52096">
    <property type="entry name" value="ClpP/crotonase"/>
    <property type="match status" value="1"/>
</dbReference>
<dbReference type="InterPro" id="IPR008927">
    <property type="entry name" value="6-PGluconate_DH-like_C_sf"/>
</dbReference>
<dbReference type="InterPro" id="IPR001753">
    <property type="entry name" value="Enoyl-CoA_hydra/iso"/>
</dbReference>
<dbReference type="SUPFAM" id="SSF48179">
    <property type="entry name" value="6-phosphogluconate dehydrogenase C-terminal domain-like"/>
    <property type="match status" value="2"/>
</dbReference>
<dbReference type="HOGENOM" id="CLU_009834_16_1_4"/>
<evidence type="ECO:0000256" key="5">
    <source>
        <dbReference type="ARBA" id="ARBA00022963"/>
    </source>
</evidence>
<dbReference type="eggNOG" id="COG1250">
    <property type="taxonomic scope" value="Bacteria"/>
</dbReference>
<name>F4G7P8_ALIDK</name>
<evidence type="ECO:0000259" key="15">
    <source>
        <dbReference type="Pfam" id="PF00725"/>
    </source>
</evidence>
<protein>
    <submittedName>
        <fullName evidence="17">3-hydroxybutyryl-CoA epimerase</fullName>
        <ecNumber evidence="17">5.1.2.3</ecNumber>
    </submittedName>
</protein>
<proteinExistence type="inferred from homology"/>
<evidence type="ECO:0000256" key="7">
    <source>
        <dbReference type="ARBA" id="ARBA00023027"/>
    </source>
</evidence>
<dbReference type="SUPFAM" id="SSF51735">
    <property type="entry name" value="NAD(P)-binding Rossmann-fold domains"/>
    <property type="match status" value="1"/>
</dbReference>
<evidence type="ECO:0000256" key="2">
    <source>
        <dbReference type="ARBA" id="ARBA00005005"/>
    </source>
</evidence>
<evidence type="ECO:0000256" key="13">
    <source>
        <dbReference type="ARBA" id="ARBA00049556"/>
    </source>
</evidence>
<dbReference type="CDD" id="cd06558">
    <property type="entry name" value="crotonase-like"/>
    <property type="match status" value="1"/>
</dbReference>
<comment type="similarity">
    <text evidence="14">Belongs to the enoyl-CoA hydratase/isomerase family.</text>
</comment>
<evidence type="ECO:0000256" key="14">
    <source>
        <dbReference type="RuleBase" id="RU003707"/>
    </source>
</evidence>
<keyword evidence="4" id="KW-0276">Fatty acid metabolism</keyword>
<evidence type="ECO:0000256" key="1">
    <source>
        <dbReference type="ARBA" id="ARBA00004275"/>
    </source>
</evidence>
<comment type="pathway">
    <text evidence="2">Lipid metabolism; fatty acid beta-oxidation.</text>
</comment>
<dbReference type="GO" id="GO:0006635">
    <property type="term" value="P:fatty acid beta-oxidation"/>
    <property type="evidence" value="ECO:0007669"/>
    <property type="project" value="UniProtKB-UniPathway"/>
</dbReference>
<dbReference type="UniPathway" id="UPA00659"/>
<keyword evidence="12" id="KW-0511">Multifunctional enzyme</keyword>
<dbReference type="GO" id="GO:0004300">
    <property type="term" value="F:enoyl-CoA hydratase activity"/>
    <property type="evidence" value="ECO:0007669"/>
    <property type="project" value="UniProtKB-ARBA"/>
</dbReference>
<reference evidence="17 18" key="1">
    <citation type="journal article" date="2011" name="J. Bacteriol.">
        <title>Genome Sequences of Alicycliphilus denitrificans Strains BC and K601T.</title>
        <authorList>
            <person name="Oosterkamp M.J."/>
            <person name="Veuskens T."/>
            <person name="Plugge C.M."/>
            <person name="Langenhoff A.A."/>
            <person name="Gerritse J."/>
            <person name="van Berkel W.J."/>
            <person name="Pieper D.H."/>
            <person name="Junca H."/>
            <person name="Goodwin L.A."/>
            <person name="Daligault H.E."/>
            <person name="Bruce D.C."/>
            <person name="Detter J.C."/>
            <person name="Tapia R."/>
            <person name="Han C.S."/>
            <person name="Land M.L."/>
            <person name="Hauser L.J."/>
            <person name="Smidt H."/>
            <person name="Stams A.J."/>
        </authorList>
    </citation>
    <scope>NUCLEOTIDE SEQUENCE [LARGE SCALE GENOMIC DNA]</scope>
    <source>
        <strain evidence="18">DSM 14773 / CIP 107495 / K601</strain>
    </source>
</reference>
<dbReference type="InterPro" id="IPR006176">
    <property type="entry name" value="3-OHacyl-CoA_DH_NAD-bd"/>
</dbReference>
<dbReference type="InterPro" id="IPR029045">
    <property type="entry name" value="ClpP/crotonase-like_dom_sf"/>
</dbReference>
<dbReference type="eggNOG" id="COG1024">
    <property type="taxonomic scope" value="Bacteria"/>
</dbReference>
<dbReference type="Gene3D" id="1.10.1040.50">
    <property type="match status" value="1"/>
</dbReference>
<dbReference type="InterPro" id="IPR036291">
    <property type="entry name" value="NAD(P)-bd_dom_sf"/>
</dbReference>
<comment type="subcellular location">
    <subcellularLocation>
        <location evidence="1">Peroxisome</location>
    </subcellularLocation>
</comment>
<dbReference type="PANTHER" id="PTHR23309">
    <property type="entry name" value="3-HYDROXYACYL-COA DEHYROGENASE"/>
    <property type="match status" value="1"/>
</dbReference>
<keyword evidence="18" id="KW-1185">Reference proteome</keyword>
<evidence type="ECO:0000256" key="8">
    <source>
        <dbReference type="ARBA" id="ARBA00023098"/>
    </source>
</evidence>
<dbReference type="InterPro" id="IPR018376">
    <property type="entry name" value="Enoyl-CoA_hyd/isom_CS"/>
</dbReference>
<dbReference type="Pfam" id="PF00725">
    <property type="entry name" value="3HCDH"/>
    <property type="match status" value="1"/>
</dbReference>
<evidence type="ECO:0000313" key="18">
    <source>
        <dbReference type="Proteomes" id="UP000007938"/>
    </source>
</evidence>
<comment type="catalytic activity">
    <reaction evidence="13">
        <text>a (3S)-3-hydroxyacyl-CoA + NAD(+) = a 3-oxoacyl-CoA + NADH + H(+)</text>
        <dbReference type="Rhea" id="RHEA:22432"/>
        <dbReference type="ChEBI" id="CHEBI:15378"/>
        <dbReference type="ChEBI" id="CHEBI:57318"/>
        <dbReference type="ChEBI" id="CHEBI:57540"/>
        <dbReference type="ChEBI" id="CHEBI:57945"/>
        <dbReference type="ChEBI" id="CHEBI:90726"/>
        <dbReference type="EC" id="1.1.1.35"/>
    </reaction>
</comment>
<comment type="similarity">
    <text evidence="3">In the N-terminal section; belongs to the enoyl-CoA hydratase/isomerase family.</text>
</comment>
<dbReference type="PANTHER" id="PTHR23309:SF51">
    <property type="entry name" value="3-HYDROXYACYL-COA DEHYDROGENASE-RELATED"/>
    <property type="match status" value="1"/>
</dbReference>
<dbReference type="GO" id="GO:0003857">
    <property type="term" value="F:(3S)-3-hydroxyacyl-CoA dehydrogenase (NAD+) activity"/>
    <property type="evidence" value="ECO:0007669"/>
    <property type="project" value="UniProtKB-EC"/>
</dbReference>
<keyword evidence="10 17" id="KW-0413">Isomerase</keyword>
<evidence type="ECO:0000256" key="10">
    <source>
        <dbReference type="ARBA" id="ARBA00023235"/>
    </source>
</evidence>
<dbReference type="InterPro" id="IPR006108">
    <property type="entry name" value="3HC_DH_C"/>
</dbReference>
<dbReference type="EMBL" id="CP002657">
    <property type="protein sequence ID" value="AEB86645.1"/>
    <property type="molecule type" value="Genomic_DNA"/>
</dbReference>
<evidence type="ECO:0000256" key="4">
    <source>
        <dbReference type="ARBA" id="ARBA00022832"/>
    </source>
</evidence>
<accession>F4G7P8</accession>
<dbReference type="KEGG" id="adk:Alide2_4335"/>
<evidence type="ECO:0000256" key="11">
    <source>
        <dbReference type="ARBA" id="ARBA00023239"/>
    </source>
</evidence>
<keyword evidence="9" id="KW-0576">Peroxisome</keyword>
<gene>
    <name evidence="17" type="ordered locus">Alide2_4335</name>
</gene>
<keyword evidence="8" id="KW-0443">Lipid metabolism</keyword>
<dbReference type="EC" id="5.1.2.3" evidence="17"/>
<feature type="domain" description="3-hydroxyacyl-CoA dehydrogenase C-terminal" evidence="15">
    <location>
        <begin position="481"/>
        <end position="576"/>
    </location>
</feature>
<dbReference type="Gene3D" id="3.40.50.720">
    <property type="entry name" value="NAD(P)-binding Rossmann-like Domain"/>
    <property type="match status" value="1"/>
</dbReference>
<keyword evidence="5" id="KW-0442">Lipid degradation</keyword>
<keyword evidence="6" id="KW-0560">Oxidoreductase</keyword>
<dbReference type="Proteomes" id="UP000007938">
    <property type="component" value="Chromosome"/>
</dbReference>
<dbReference type="AlphaFoldDB" id="F4G7P8"/>